<dbReference type="AlphaFoldDB" id="A0ABD6RVE1"/>
<evidence type="ECO:0000313" key="2">
    <source>
        <dbReference type="Proteomes" id="UP000219897"/>
    </source>
</evidence>
<protein>
    <submittedName>
        <fullName evidence="1">Uncharacterized protein</fullName>
    </submittedName>
</protein>
<dbReference type="EMBL" id="NTYF01000166">
    <property type="protein sequence ID" value="PER43664.1"/>
    <property type="molecule type" value="Genomic_DNA"/>
</dbReference>
<comment type="caution">
    <text evidence="1">The sequence shown here is derived from an EMBL/GenBank/DDBJ whole genome shotgun (WGS) entry which is preliminary data.</text>
</comment>
<dbReference type="Proteomes" id="UP000219897">
    <property type="component" value="Unassembled WGS sequence"/>
</dbReference>
<dbReference type="Gene3D" id="3.60.20.10">
    <property type="entry name" value="Glutamine Phosphoribosylpyrophosphate, subunit 1, domain 1"/>
    <property type="match status" value="1"/>
</dbReference>
<accession>A0ABD6RVE1</accession>
<dbReference type="RefSeq" id="WP_098223872.1">
    <property type="nucleotide sequence ID" value="NZ_CP021436.1"/>
</dbReference>
<gene>
    <name evidence="1" type="ORF">CN495_30460</name>
</gene>
<dbReference type="InterPro" id="IPR029055">
    <property type="entry name" value="Ntn_hydrolases_N"/>
</dbReference>
<organism evidence="1 2">
    <name type="scientific">Bacillus thuringiensis</name>
    <dbReference type="NCBI Taxonomy" id="1428"/>
    <lineage>
        <taxon>Bacteria</taxon>
        <taxon>Bacillati</taxon>
        <taxon>Bacillota</taxon>
        <taxon>Bacilli</taxon>
        <taxon>Bacillales</taxon>
        <taxon>Bacillaceae</taxon>
        <taxon>Bacillus</taxon>
        <taxon>Bacillus cereus group</taxon>
    </lineage>
</organism>
<proteinExistence type="predicted"/>
<name>A0ABD6RVE1_BACTU</name>
<dbReference type="SUPFAM" id="SSF56235">
    <property type="entry name" value="N-terminal nucleophile aminohydrolases (Ntn hydrolases)"/>
    <property type="match status" value="1"/>
</dbReference>
<sequence>MSFVSVIQTEKFITVVTDGQVTSTSDKTILQKNYKKFKKISPNQYIAFAGSKGLCEMLLEFLPFKEQGYVLEQIVPEIKEFISKIPSQLGRLLISVGGVNEKEQLVIYKLSNHEGTDIEKFQATGDDISFTFLHNGSAEENLGGDLTEVLIQLIREIGYNTSNKTIRVQKRLNDYVADVDDSVNKITFDLTIRK</sequence>
<reference evidence="1 2" key="1">
    <citation type="submission" date="2017-09" db="EMBL/GenBank/DDBJ databases">
        <title>Large-scale bioinformatics analysis of Bacillus genomes uncovers conserved roles of natural products in bacterial physiology.</title>
        <authorList>
            <consortium name="Agbiome Team Llc"/>
            <person name="Bleich R.M."/>
            <person name="Kirk G.J."/>
            <person name="Santa Maria K.C."/>
            <person name="Allen S.E."/>
            <person name="Farag S."/>
            <person name="Shank E.A."/>
            <person name="Bowers A."/>
        </authorList>
    </citation>
    <scope>NUCLEOTIDE SEQUENCE [LARGE SCALE GENOMIC DNA]</scope>
    <source>
        <strain evidence="1 2">AFS005140</strain>
    </source>
</reference>
<evidence type="ECO:0000313" key="1">
    <source>
        <dbReference type="EMBL" id="PER43664.1"/>
    </source>
</evidence>